<dbReference type="Proteomes" id="UP000032740">
    <property type="component" value="Chromosome"/>
</dbReference>
<dbReference type="STRING" id="1318466.BN85400910"/>
<reference evidence="2 3" key="1">
    <citation type="journal article" date="2013" name="J. Mol. Microbiol. Biotechnol.">
        <title>Analysis of the Complete Genomes of Acholeplasma brassicae , A. palmae and A. laidlawii and Their Comparison to the Obligate Parasites from ' Candidatus Phytoplasma'.</title>
        <authorList>
            <person name="Kube M."/>
            <person name="Siewert C."/>
            <person name="Migdoll A.M."/>
            <person name="Duduk B."/>
            <person name="Holz S."/>
            <person name="Rabus R."/>
            <person name="Seemuller E."/>
            <person name="Mitrovic J."/>
            <person name="Muller I."/>
            <person name="Buttner C."/>
            <person name="Reinhardt R."/>
        </authorList>
    </citation>
    <scope>NUCLEOTIDE SEQUENCE [LARGE SCALE GENOMIC DNA]</scope>
    <source>
        <strain evidence="2 3">J233</strain>
    </source>
</reference>
<keyword evidence="1" id="KW-1133">Transmembrane helix</keyword>
<feature type="transmembrane region" description="Helical" evidence="1">
    <location>
        <begin position="7"/>
        <end position="25"/>
    </location>
</feature>
<accession>U4KJR8</accession>
<sequence length="212" mass="24965">MMNKEKKLIIGTVGYILVMVAIAIIRDNAADHMKTALLLVTRIMVIALIVFFILAAYMIAHIIKKNNKEFQQKVIDKKYDELLVITKAKSEKYYFGRLIINSKFNLLVILFILGKNDEAFELLNHTYWRTYSNGVVFYRVLELLYKDKIDEAKKIREKLRRIKHQENNLAIIDHIISFKQDNQENEKLTKSIYPIVREMCSNNKTTHKLNEL</sequence>
<gene>
    <name evidence="2" type="ORF">BN85400910</name>
</gene>
<protein>
    <submittedName>
        <fullName evidence="2">Uncharacterized protein</fullName>
    </submittedName>
</protein>
<dbReference type="AlphaFoldDB" id="U4KJR8"/>
<dbReference type="HOGENOM" id="CLU_1297557_0_0_14"/>
<keyword evidence="1" id="KW-0812">Transmembrane</keyword>
<dbReference type="EMBL" id="FO681347">
    <property type="protein sequence ID" value="CCV63668.1"/>
    <property type="molecule type" value="Genomic_DNA"/>
</dbReference>
<evidence type="ECO:0000313" key="2">
    <source>
        <dbReference type="EMBL" id="CCV63668.1"/>
    </source>
</evidence>
<feature type="transmembrane region" description="Helical" evidence="1">
    <location>
        <begin position="37"/>
        <end position="63"/>
    </location>
</feature>
<name>U4KJR8_ALTPJ</name>
<evidence type="ECO:0000313" key="3">
    <source>
        <dbReference type="Proteomes" id="UP000032740"/>
    </source>
</evidence>
<organism evidence="2 3">
    <name type="scientific">Alteracholeplasma palmae (strain ATCC 49389 / J233)</name>
    <name type="common">Acholeplasma palmae</name>
    <dbReference type="NCBI Taxonomy" id="1318466"/>
    <lineage>
        <taxon>Bacteria</taxon>
        <taxon>Bacillati</taxon>
        <taxon>Mycoplasmatota</taxon>
        <taxon>Mollicutes</taxon>
        <taxon>Acholeplasmatales</taxon>
        <taxon>Acholeplasmataceae</taxon>
        <taxon>Acholeplasma</taxon>
    </lineage>
</organism>
<dbReference type="KEGG" id="apal:BN85400910"/>
<proteinExistence type="predicted"/>
<evidence type="ECO:0000256" key="1">
    <source>
        <dbReference type="SAM" id="Phobius"/>
    </source>
</evidence>
<keyword evidence="3" id="KW-1185">Reference proteome</keyword>
<feature type="transmembrane region" description="Helical" evidence="1">
    <location>
        <begin position="94"/>
        <end position="114"/>
    </location>
</feature>
<keyword evidence="1" id="KW-0472">Membrane</keyword>